<organism evidence="7 8">
    <name type="scientific">Tangfeifania diversioriginum</name>
    <dbReference type="NCBI Taxonomy" id="1168035"/>
    <lineage>
        <taxon>Bacteria</taxon>
        <taxon>Pseudomonadati</taxon>
        <taxon>Bacteroidota</taxon>
        <taxon>Bacteroidia</taxon>
        <taxon>Marinilabiliales</taxon>
        <taxon>Prolixibacteraceae</taxon>
        <taxon>Tangfeifania</taxon>
    </lineage>
</organism>
<reference evidence="7 8" key="1">
    <citation type="submission" date="2016-11" db="EMBL/GenBank/DDBJ databases">
        <authorList>
            <person name="Jaros S."/>
            <person name="Januszkiewicz K."/>
            <person name="Wedrychowicz H."/>
        </authorList>
    </citation>
    <scope>NUCLEOTIDE SEQUENCE [LARGE SCALE GENOMIC DNA]</scope>
    <source>
        <strain evidence="7 8">DSM 27063</strain>
    </source>
</reference>
<dbReference type="AlphaFoldDB" id="A0A1M6DFX7"/>
<keyword evidence="3 6" id="KW-0812">Transmembrane</keyword>
<evidence type="ECO:0000256" key="3">
    <source>
        <dbReference type="ARBA" id="ARBA00022692"/>
    </source>
</evidence>
<dbReference type="GO" id="GO:0005886">
    <property type="term" value="C:plasma membrane"/>
    <property type="evidence" value="ECO:0007669"/>
    <property type="project" value="UniProtKB-SubCell"/>
</dbReference>
<dbReference type="STRING" id="1168035.SAMN05444280_10541"/>
<sequence>MSDEKTHIVPYRVYAFVLVALVVLTFLSIAITGYDLGKYTVAGALIFAVVKSFLVLTYFMHLKYDKPYIKIMVGFVFAILVVTIVVTFLDYLYR</sequence>
<evidence type="ECO:0000256" key="6">
    <source>
        <dbReference type="SAM" id="Phobius"/>
    </source>
</evidence>
<dbReference type="Pfam" id="PF03626">
    <property type="entry name" value="COX4_pro"/>
    <property type="match status" value="1"/>
</dbReference>
<keyword evidence="5 6" id="KW-0472">Membrane</keyword>
<evidence type="ECO:0000256" key="5">
    <source>
        <dbReference type="ARBA" id="ARBA00023136"/>
    </source>
</evidence>
<dbReference type="RefSeq" id="WP_073166188.1">
    <property type="nucleotide sequence ID" value="NZ_FQZE01000005.1"/>
</dbReference>
<protein>
    <submittedName>
        <fullName evidence="7">Cytochrome c oxidase subunit 4</fullName>
    </submittedName>
</protein>
<gene>
    <name evidence="7" type="ORF">SAMN05444280_10541</name>
</gene>
<dbReference type="InterPro" id="IPR005171">
    <property type="entry name" value="Cyt_c_oxidase_su4_prok"/>
</dbReference>
<dbReference type="EMBL" id="FQZE01000005">
    <property type="protein sequence ID" value="SHI72176.1"/>
    <property type="molecule type" value="Genomic_DNA"/>
</dbReference>
<dbReference type="NCBIfam" id="TIGR02229">
    <property type="entry name" value="caa3_sub_IV"/>
    <property type="match status" value="1"/>
</dbReference>
<keyword evidence="8" id="KW-1185">Reference proteome</keyword>
<dbReference type="Proteomes" id="UP000184050">
    <property type="component" value="Unassembled WGS sequence"/>
</dbReference>
<accession>A0A1M6DFX7</accession>
<keyword evidence="4 6" id="KW-1133">Transmembrane helix</keyword>
<proteinExistence type="predicted"/>
<dbReference type="InterPro" id="IPR011743">
    <property type="entry name" value="Caa3_sub_IV"/>
</dbReference>
<feature type="transmembrane region" description="Helical" evidence="6">
    <location>
        <begin position="12"/>
        <end position="33"/>
    </location>
</feature>
<evidence type="ECO:0000256" key="1">
    <source>
        <dbReference type="ARBA" id="ARBA00004651"/>
    </source>
</evidence>
<keyword evidence="2" id="KW-1003">Cell membrane</keyword>
<evidence type="ECO:0000256" key="4">
    <source>
        <dbReference type="ARBA" id="ARBA00022989"/>
    </source>
</evidence>
<evidence type="ECO:0000313" key="7">
    <source>
        <dbReference type="EMBL" id="SHI72176.1"/>
    </source>
</evidence>
<evidence type="ECO:0000256" key="2">
    <source>
        <dbReference type="ARBA" id="ARBA00022475"/>
    </source>
</evidence>
<feature type="transmembrane region" description="Helical" evidence="6">
    <location>
        <begin position="39"/>
        <end position="59"/>
    </location>
</feature>
<feature type="transmembrane region" description="Helical" evidence="6">
    <location>
        <begin position="71"/>
        <end position="93"/>
    </location>
</feature>
<comment type="subcellular location">
    <subcellularLocation>
        <location evidence="1">Cell membrane</location>
        <topology evidence="1">Multi-pass membrane protein</topology>
    </subcellularLocation>
</comment>
<evidence type="ECO:0000313" key="8">
    <source>
        <dbReference type="Proteomes" id="UP000184050"/>
    </source>
</evidence>
<dbReference type="OrthoDB" id="1122616at2"/>
<name>A0A1M6DFX7_9BACT</name>